<evidence type="ECO:0000256" key="1">
    <source>
        <dbReference type="ARBA" id="ARBA00009764"/>
    </source>
</evidence>
<sequence>MLTSTGLGSGLNINALVDALVNAQNAPKQAQFNREQAVINAEISALGSLKSGLSKFVDKLKPLSETDAFQGTSIKTSNEDFIEAKADKGTVPGSYTVSVEQLARSQKQGTQTVSDVEAAVGEGSLKFTVDGDSFTVDVSAEDDLKDVVNKINESEDNKEKGVTATIINSDAGAKLVITSKKTGIANNVTVEATDAAGSSSLSNTFNMTEVQAAKDSVIVVDGLRKTSASNTVEDAIDGITIDLKEADAAKTTTITVSQDKDATKKSIKEFVDAFNDMSKTMKGLSHYNADQKTAGALQGDAMLRSMNSQIRNTLSSSFSAGSGTVQLAEFGITTKRDGTLEIDDDILDKAIDNDLPKLTEFFTKEDTGFVAKMTEKIEVYSKTGGILDNRDESLDGKLDRLQDQKDAFGRKMSSLEDRLRKQFNAMDSIVGSLNAQQNFLSQRLASLPGAARS</sequence>
<protein>
    <recommendedName>
        <fullName evidence="5">Flagellar hook-associated protein 2</fullName>
        <shortName evidence="5">HAP2</shortName>
    </recommendedName>
    <alternativeName>
        <fullName evidence="5">Flagellar cap protein</fullName>
    </alternativeName>
</protein>
<dbReference type="GO" id="GO:0005576">
    <property type="term" value="C:extracellular region"/>
    <property type="evidence" value="ECO:0007669"/>
    <property type="project" value="UniProtKB-SubCell"/>
</dbReference>
<comment type="subcellular location">
    <subcellularLocation>
        <location evidence="5">Secreted</location>
    </subcellularLocation>
    <subcellularLocation>
        <location evidence="5">Bacterial flagellum</location>
    </subcellularLocation>
</comment>
<dbReference type="Proteomes" id="UP000281474">
    <property type="component" value="Unassembled WGS sequence"/>
</dbReference>
<dbReference type="Pfam" id="PF07196">
    <property type="entry name" value="Flagellin_IN"/>
    <property type="match status" value="1"/>
</dbReference>
<dbReference type="InterPro" id="IPR003481">
    <property type="entry name" value="FliD_N"/>
</dbReference>
<dbReference type="EMBL" id="QZEI01000001">
    <property type="protein sequence ID" value="RLV61557.1"/>
    <property type="molecule type" value="Genomic_DNA"/>
</dbReference>
<evidence type="ECO:0000256" key="4">
    <source>
        <dbReference type="ARBA" id="ARBA00023143"/>
    </source>
</evidence>
<evidence type="ECO:0000259" key="7">
    <source>
        <dbReference type="Pfam" id="PF07195"/>
    </source>
</evidence>
<dbReference type="PANTHER" id="PTHR30288">
    <property type="entry name" value="FLAGELLAR CAP/ASSEMBLY PROTEIN FLID"/>
    <property type="match status" value="1"/>
</dbReference>
<feature type="domain" description="Flagellar hook-associated protein 2 N-terminal" evidence="6">
    <location>
        <begin position="9"/>
        <end position="106"/>
    </location>
</feature>
<gene>
    <name evidence="8" type="ORF">D5018_00105</name>
</gene>
<dbReference type="GO" id="GO:0007155">
    <property type="term" value="P:cell adhesion"/>
    <property type="evidence" value="ECO:0007669"/>
    <property type="project" value="InterPro"/>
</dbReference>
<dbReference type="AlphaFoldDB" id="A0A3L8Q1K5"/>
<dbReference type="Pfam" id="PF02465">
    <property type="entry name" value="FliD_N"/>
    <property type="match status" value="1"/>
</dbReference>
<evidence type="ECO:0000259" key="6">
    <source>
        <dbReference type="Pfam" id="PF02465"/>
    </source>
</evidence>
<evidence type="ECO:0000256" key="3">
    <source>
        <dbReference type="ARBA" id="ARBA00023054"/>
    </source>
</evidence>
<comment type="function">
    <text evidence="5">Required for morphogenesis and for the elongation of the flagellar filament by facilitating polymerization of the flagellin monomers at the tip of growing filament. Forms a capping structure, which prevents flagellin subunits (transported through the central channel of the flagellum) from leaking out without polymerization at the distal end.</text>
</comment>
<evidence type="ECO:0000256" key="2">
    <source>
        <dbReference type="ARBA" id="ARBA00011255"/>
    </source>
</evidence>
<organism evidence="8 9">
    <name type="scientific">Parashewanella curva</name>
    <dbReference type="NCBI Taxonomy" id="2338552"/>
    <lineage>
        <taxon>Bacteria</taxon>
        <taxon>Pseudomonadati</taxon>
        <taxon>Pseudomonadota</taxon>
        <taxon>Gammaproteobacteria</taxon>
        <taxon>Alteromonadales</taxon>
        <taxon>Shewanellaceae</taxon>
        <taxon>Parashewanella</taxon>
    </lineage>
</organism>
<dbReference type="GO" id="GO:0071973">
    <property type="term" value="P:bacterial-type flagellum-dependent cell motility"/>
    <property type="evidence" value="ECO:0007669"/>
    <property type="project" value="TreeGrafter"/>
</dbReference>
<evidence type="ECO:0000256" key="5">
    <source>
        <dbReference type="RuleBase" id="RU362066"/>
    </source>
</evidence>
<comment type="subunit">
    <text evidence="2 5">Homopentamer.</text>
</comment>
<dbReference type="PANTHER" id="PTHR30288:SF0">
    <property type="entry name" value="FLAGELLAR HOOK-ASSOCIATED PROTEIN 2"/>
    <property type="match status" value="1"/>
</dbReference>
<keyword evidence="3" id="KW-0175">Coiled coil</keyword>
<dbReference type="InterPro" id="IPR040026">
    <property type="entry name" value="FliD"/>
</dbReference>
<comment type="similarity">
    <text evidence="1 5">Belongs to the FliD family.</text>
</comment>
<proteinExistence type="inferred from homology"/>
<dbReference type="OrthoDB" id="9810816at2"/>
<feature type="domain" description="Flagellar hook-associated protein 2 C-terminal" evidence="7">
    <location>
        <begin position="213"/>
        <end position="435"/>
    </location>
</feature>
<dbReference type="GO" id="GO:0009424">
    <property type="term" value="C:bacterial-type flagellum hook"/>
    <property type="evidence" value="ECO:0007669"/>
    <property type="project" value="UniProtKB-UniRule"/>
</dbReference>
<reference evidence="8 9" key="1">
    <citation type="submission" date="2018-09" db="EMBL/GenBank/DDBJ databases">
        <title>Phylogeny of the Shewanellaceae, and recommendation for two new genera, Pseudoshewanella and Parashewanella.</title>
        <authorList>
            <person name="Wang G."/>
        </authorList>
    </citation>
    <scope>NUCLEOTIDE SEQUENCE [LARGE SCALE GENOMIC DNA]</scope>
    <source>
        <strain evidence="8 9">C51</strain>
    </source>
</reference>
<keyword evidence="4 5" id="KW-0975">Bacterial flagellum</keyword>
<keyword evidence="9" id="KW-1185">Reference proteome</keyword>
<dbReference type="InterPro" id="IPR010810">
    <property type="entry name" value="Flagellin_hook_IN_motif"/>
</dbReference>
<comment type="caution">
    <text evidence="8">The sequence shown here is derived from an EMBL/GenBank/DDBJ whole genome shotgun (WGS) entry which is preliminary data.</text>
</comment>
<evidence type="ECO:0000313" key="8">
    <source>
        <dbReference type="EMBL" id="RLV61557.1"/>
    </source>
</evidence>
<keyword evidence="8" id="KW-0282">Flagellum</keyword>
<dbReference type="Pfam" id="PF07195">
    <property type="entry name" value="FliD_C"/>
    <property type="match status" value="1"/>
</dbReference>
<accession>A0A3L8Q1K5</accession>
<dbReference type="RefSeq" id="WP_121836956.1">
    <property type="nucleotide sequence ID" value="NZ_ML014753.1"/>
</dbReference>
<keyword evidence="8" id="KW-0969">Cilium</keyword>
<dbReference type="InterPro" id="IPR010809">
    <property type="entry name" value="FliD_C"/>
</dbReference>
<keyword evidence="5" id="KW-0964">Secreted</keyword>
<name>A0A3L8Q1K5_9GAMM</name>
<evidence type="ECO:0000313" key="9">
    <source>
        <dbReference type="Proteomes" id="UP000281474"/>
    </source>
</evidence>
<dbReference type="GO" id="GO:0009421">
    <property type="term" value="C:bacterial-type flagellum filament cap"/>
    <property type="evidence" value="ECO:0007669"/>
    <property type="project" value="InterPro"/>
</dbReference>
<keyword evidence="8" id="KW-0966">Cell projection</keyword>